<name>A0ABN6TVE7_9NOCA</name>
<keyword evidence="3" id="KW-1185">Reference proteome</keyword>
<protein>
    <recommendedName>
        <fullName evidence="4">XRE family transcriptional regulator</fullName>
    </recommendedName>
</protein>
<evidence type="ECO:0000313" key="3">
    <source>
        <dbReference type="Proteomes" id="UP001317870"/>
    </source>
</evidence>
<dbReference type="Proteomes" id="UP001317870">
    <property type="component" value="Chromosome"/>
</dbReference>
<gene>
    <name evidence="2" type="ORF">IFM12276_02210</name>
</gene>
<evidence type="ECO:0000256" key="1">
    <source>
        <dbReference type="SAM" id="MobiDB-lite"/>
    </source>
</evidence>
<proteinExistence type="predicted"/>
<reference evidence="2 3" key="1">
    <citation type="submission" date="2022-11" db="EMBL/GenBank/DDBJ databases">
        <title>Genome Sequencing of Nocardia sp. ON39_IFM12276 and assembly.</title>
        <authorList>
            <person name="Shimojima M."/>
            <person name="Toyokawa M."/>
            <person name="Uesaka K."/>
        </authorList>
    </citation>
    <scope>NUCLEOTIDE SEQUENCE [LARGE SCALE GENOMIC DNA]</scope>
    <source>
        <strain evidence="2 3">IFM 12276</strain>
    </source>
</reference>
<evidence type="ECO:0000313" key="2">
    <source>
        <dbReference type="EMBL" id="BDT97192.1"/>
    </source>
</evidence>
<sequence length="80" mass="8661">MKRDKPLGQLSEGFVVMLGSPAVSLPLLRVGMSRWCTKIETGDRSPTEAHLRAYCRHTGNDAQLPDQPTTADVDKPALAG</sequence>
<dbReference type="EMBL" id="AP026978">
    <property type="protein sequence ID" value="BDT97192.1"/>
    <property type="molecule type" value="Genomic_DNA"/>
</dbReference>
<evidence type="ECO:0008006" key="4">
    <source>
        <dbReference type="Google" id="ProtNLM"/>
    </source>
</evidence>
<organism evidence="2 3">
    <name type="scientific">Nocardia sputorum</name>
    <dbReference type="NCBI Taxonomy" id="2984338"/>
    <lineage>
        <taxon>Bacteria</taxon>
        <taxon>Bacillati</taxon>
        <taxon>Actinomycetota</taxon>
        <taxon>Actinomycetes</taxon>
        <taxon>Mycobacteriales</taxon>
        <taxon>Nocardiaceae</taxon>
        <taxon>Nocardia</taxon>
    </lineage>
</organism>
<feature type="region of interest" description="Disordered" evidence="1">
    <location>
        <begin position="59"/>
        <end position="80"/>
    </location>
</feature>
<accession>A0ABN6TVE7</accession>